<keyword evidence="1" id="KW-0812">Transmembrane</keyword>
<feature type="transmembrane region" description="Helical" evidence="1">
    <location>
        <begin position="56"/>
        <end position="75"/>
    </location>
</feature>
<proteinExistence type="predicted"/>
<keyword evidence="1" id="KW-0472">Membrane</keyword>
<protein>
    <submittedName>
        <fullName evidence="2">Uncharacterized protein</fullName>
    </submittedName>
</protein>
<reference evidence="2" key="1">
    <citation type="submission" date="2018-06" db="EMBL/GenBank/DDBJ databases">
        <authorList>
            <person name="Zhirakovskaya E."/>
        </authorList>
    </citation>
    <scope>NUCLEOTIDE SEQUENCE</scope>
</reference>
<gene>
    <name evidence="2" type="ORF">MNBD_DELTA03-389</name>
</gene>
<dbReference type="AlphaFoldDB" id="A0A3B0VE52"/>
<dbReference type="EMBL" id="UOEX01000269">
    <property type="protein sequence ID" value="VAW38920.1"/>
    <property type="molecule type" value="Genomic_DNA"/>
</dbReference>
<keyword evidence="1" id="KW-1133">Transmembrane helix</keyword>
<name>A0A3B0VE52_9ZZZZ</name>
<evidence type="ECO:0000313" key="2">
    <source>
        <dbReference type="EMBL" id="VAW38920.1"/>
    </source>
</evidence>
<accession>A0A3B0VE52</accession>
<sequence length="205" mass="24593">MDENIEGLISRIKKLEQELRDKLADRQEAFLYRLDRGKVRFEEEVRQRHQKLIKRLHSYLAEASLLNILTIPLIWGCLPPALLMDFSVTLYQFICFPVYGIPRVRRRRYIVIDRQALGYLNVIEKINCLYCGYFNGLISYIGEITARTEQYWCPIKHARRLSSIHSRYKYFFDYGDGEEYRRKLEEVRRAFDDLAAEQNQREEGR</sequence>
<feature type="transmembrane region" description="Helical" evidence="1">
    <location>
        <begin position="81"/>
        <end position="101"/>
    </location>
</feature>
<organism evidence="2">
    <name type="scientific">hydrothermal vent metagenome</name>
    <dbReference type="NCBI Taxonomy" id="652676"/>
    <lineage>
        <taxon>unclassified sequences</taxon>
        <taxon>metagenomes</taxon>
        <taxon>ecological metagenomes</taxon>
    </lineage>
</organism>
<evidence type="ECO:0000256" key="1">
    <source>
        <dbReference type="SAM" id="Phobius"/>
    </source>
</evidence>